<dbReference type="SUPFAM" id="SSF46785">
    <property type="entry name" value="Winged helix' DNA-binding domain"/>
    <property type="match status" value="1"/>
</dbReference>
<dbReference type="EMBL" id="JXXK01000001">
    <property type="protein sequence ID" value="KJF41315.1"/>
    <property type="molecule type" value="Genomic_DNA"/>
</dbReference>
<dbReference type="Proteomes" id="UP000032483">
    <property type="component" value="Unassembled WGS sequence"/>
</dbReference>
<dbReference type="EMBL" id="WMZR01000003">
    <property type="protein sequence ID" value="MTS50500.1"/>
    <property type="molecule type" value="Genomic_DNA"/>
</dbReference>
<dbReference type="InterPro" id="IPR036388">
    <property type="entry name" value="WH-like_DNA-bd_sf"/>
</dbReference>
<dbReference type="InterPro" id="IPR000600">
    <property type="entry name" value="ROK"/>
</dbReference>
<evidence type="ECO:0000256" key="2">
    <source>
        <dbReference type="ARBA" id="ARBA00006479"/>
    </source>
</evidence>
<dbReference type="GO" id="GO:0042732">
    <property type="term" value="P:D-xylose metabolic process"/>
    <property type="evidence" value="ECO:0007669"/>
    <property type="project" value="UniProtKB-KW"/>
</dbReference>
<evidence type="ECO:0000256" key="3">
    <source>
        <dbReference type="ARBA" id="ARBA00022629"/>
    </source>
</evidence>
<protein>
    <submittedName>
        <fullName evidence="5">Winged helix-turn-helix transcriptional regulator</fullName>
    </submittedName>
</protein>
<keyword evidence="6" id="KW-1185">Reference proteome</keyword>
<keyword evidence="3" id="KW-0859">Xylose metabolism</keyword>
<sequence length="355" mass="38296">MKKTGLKEMKRRNREMLIRTILEKGELSRIELAHETQLSPSTVSALVGELLEEGILAESGQRAITAGRSRTALDINTEYGCIAVVNIGRKGASLDLFDMCLNRCNGKVLSESYLSGNELLVAITAAVFELFDSASLHAGKVAGFGLLFQEDMKASEFNVMYSTGFSSASISLREALITQFRVPVTEEYSQVYTVSRALEQRENVEAENTAHIAIGERVLASITLSGRPLPLREGMCSDVTPMLCGDALVLPALKAAAGPDAEETGLLPARQGGWAGILSAQISGLIAVLCTLFPLDTVLLSGHAAKVRGFVEQVDAQVKQRLSEQAPEVRRADLPHRDLSALLAERIRKNVLCAG</sequence>
<evidence type="ECO:0000313" key="6">
    <source>
        <dbReference type="Proteomes" id="UP000032483"/>
    </source>
</evidence>
<evidence type="ECO:0000256" key="1">
    <source>
        <dbReference type="ARBA" id="ARBA00002486"/>
    </source>
</evidence>
<comment type="caution">
    <text evidence="4">The sequence shown here is derived from an EMBL/GenBank/DDBJ whole genome shotgun (WGS) entry which is preliminary data.</text>
</comment>
<organism evidence="4 6">
    <name type="scientific">Ruthenibacterium lactatiformans</name>
    <dbReference type="NCBI Taxonomy" id="1550024"/>
    <lineage>
        <taxon>Bacteria</taxon>
        <taxon>Bacillati</taxon>
        <taxon>Bacillota</taxon>
        <taxon>Clostridia</taxon>
        <taxon>Eubacteriales</taxon>
        <taxon>Oscillospiraceae</taxon>
        <taxon>Ruthenibacterium</taxon>
    </lineage>
</organism>
<reference evidence="4" key="1">
    <citation type="submission" date="2015-02" db="EMBL/GenBank/DDBJ databases">
        <title>A novel member of the family Ruminococcaceae isolated from human feces.</title>
        <authorList>
            <person name="Shkoporov A.N."/>
            <person name="Chaplin A.V."/>
            <person name="Motuzova O.V."/>
            <person name="Kafarskaia L.I."/>
            <person name="Khokhlova E.V."/>
            <person name="Efimov B.A."/>
        </authorList>
    </citation>
    <scope>NUCLEOTIDE SEQUENCE [LARGE SCALE GENOMIC DNA]</scope>
    <source>
        <strain evidence="4">585-1</strain>
    </source>
</reference>
<dbReference type="Pfam" id="PF13412">
    <property type="entry name" value="HTH_24"/>
    <property type="match status" value="1"/>
</dbReference>
<dbReference type="InterPro" id="IPR036390">
    <property type="entry name" value="WH_DNA-bd_sf"/>
</dbReference>
<reference evidence="5 7" key="2">
    <citation type="journal article" date="2019" name="Nat. Med.">
        <title>A library of human gut bacterial isolates paired with longitudinal multiomics data enables mechanistic microbiome research.</title>
        <authorList>
            <person name="Poyet M."/>
            <person name="Groussin M."/>
            <person name="Gibbons S.M."/>
            <person name="Avila-Pacheco J."/>
            <person name="Jiang X."/>
            <person name="Kearney S.M."/>
            <person name="Perrotta A.R."/>
            <person name="Berdy B."/>
            <person name="Zhao S."/>
            <person name="Lieberman T.D."/>
            <person name="Swanson P.K."/>
            <person name="Smith M."/>
            <person name="Roesemann S."/>
            <person name="Alexander J.E."/>
            <person name="Rich S.A."/>
            <person name="Livny J."/>
            <person name="Vlamakis H."/>
            <person name="Clish C."/>
            <person name="Bullock K."/>
            <person name="Deik A."/>
            <person name="Scott J."/>
            <person name="Pierce K.A."/>
            <person name="Xavier R.J."/>
            <person name="Alm E.J."/>
        </authorList>
    </citation>
    <scope>NUCLEOTIDE SEQUENCE [LARGE SCALE GENOMIC DNA]</scope>
    <source>
        <strain evidence="5 7">BIOML-A7</strain>
    </source>
</reference>
<dbReference type="RefSeq" id="WP_009325650.1">
    <property type="nucleotide sequence ID" value="NZ_CAUBPW010000029.1"/>
</dbReference>
<dbReference type="GeneID" id="42855086"/>
<gene>
    <name evidence="5" type="ORF">GMD52_02960</name>
    <name evidence="4" type="ORF">TQ39_00345</name>
</gene>
<evidence type="ECO:0000313" key="4">
    <source>
        <dbReference type="EMBL" id="KJF41315.1"/>
    </source>
</evidence>
<accession>A0A0D8J2Y5</accession>
<name>A0A0D8J2Y5_9FIRM</name>
<dbReference type="Gene3D" id="1.10.10.10">
    <property type="entry name" value="Winged helix-like DNA-binding domain superfamily/Winged helix DNA-binding domain"/>
    <property type="match status" value="1"/>
</dbReference>
<dbReference type="PANTHER" id="PTHR18964">
    <property type="entry name" value="ROK (REPRESSOR, ORF, KINASE) FAMILY"/>
    <property type="match status" value="1"/>
</dbReference>
<evidence type="ECO:0000313" key="5">
    <source>
        <dbReference type="EMBL" id="MTS50500.1"/>
    </source>
</evidence>
<dbReference type="AlphaFoldDB" id="A0A0D8J2Y5"/>
<comment type="function">
    <text evidence="1">Transcriptional repressor of xylose-utilizing enzymes.</text>
</comment>
<keyword evidence="3" id="KW-0119">Carbohydrate metabolism</keyword>
<dbReference type="PANTHER" id="PTHR18964:SF149">
    <property type="entry name" value="BIFUNCTIONAL UDP-N-ACETYLGLUCOSAMINE 2-EPIMERASE_N-ACETYLMANNOSAMINE KINASE"/>
    <property type="match status" value="1"/>
</dbReference>
<proteinExistence type="inferred from homology"/>
<comment type="similarity">
    <text evidence="2">Belongs to the ROK (NagC/XylR) family.</text>
</comment>
<dbReference type="Proteomes" id="UP000449193">
    <property type="component" value="Unassembled WGS sequence"/>
</dbReference>
<evidence type="ECO:0000313" key="7">
    <source>
        <dbReference type="Proteomes" id="UP000449193"/>
    </source>
</evidence>